<reference evidence="3 4" key="1">
    <citation type="journal article" date="2018" name="Mol. Plant">
        <title>The genome of Artemisia annua provides insight into the evolution of Asteraceae family and artemisinin biosynthesis.</title>
        <authorList>
            <person name="Shen Q."/>
            <person name="Zhang L."/>
            <person name="Liao Z."/>
            <person name="Wang S."/>
            <person name="Yan T."/>
            <person name="Shi P."/>
            <person name="Liu M."/>
            <person name="Fu X."/>
            <person name="Pan Q."/>
            <person name="Wang Y."/>
            <person name="Lv Z."/>
            <person name="Lu X."/>
            <person name="Zhang F."/>
            <person name="Jiang W."/>
            <person name="Ma Y."/>
            <person name="Chen M."/>
            <person name="Hao X."/>
            <person name="Li L."/>
            <person name="Tang Y."/>
            <person name="Lv G."/>
            <person name="Zhou Y."/>
            <person name="Sun X."/>
            <person name="Brodelius P.E."/>
            <person name="Rose J.K.C."/>
            <person name="Tang K."/>
        </authorList>
    </citation>
    <scope>NUCLEOTIDE SEQUENCE [LARGE SCALE GENOMIC DNA]</scope>
    <source>
        <strain evidence="4">cv. Huhao1</strain>
        <tissue evidence="3">Leaf</tissue>
    </source>
</reference>
<dbReference type="InterPro" id="IPR058594">
    <property type="entry name" value="PB1-like_dom_pln"/>
</dbReference>
<feature type="region of interest" description="Disordered" evidence="1">
    <location>
        <begin position="351"/>
        <end position="397"/>
    </location>
</feature>
<evidence type="ECO:0000313" key="3">
    <source>
        <dbReference type="EMBL" id="PWA35861.1"/>
    </source>
</evidence>
<dbReference type="AlphaFoldDB" id="A0A2U1KGL7"/>
<keyword evidence="4" id="KW-1185">Reference proteome</keyword>
<feature type="compositionally biased region" description="Polar residues" evidence="1">
    <location>
        <begin position="530"/>
        <end position="584"/>
    </location>
</feature>
<dbReference type="OrthoDB" id="1746950at2759"/>
<feature type="compositionally biased region" description="Basic residues" evidence="1">
    <location>
        <begin position="605"/>
        <end position="615"/>
    </location>
</feature>
<feature type="region of interest" description="Disordered" evidence="1">
    <location>
        <begin position="521"/>
        <end position="627"/>
    </location>
</feature>
<evidence type="ECO:0000259" key="2">
    <source>
        <dbReference type="Pfam" id="PF26130"/>
    </source>
</evidence>
<feature type="domain" description="PB1-like" evidence="2">
    <location>
        <begin position="25"/>
        <end position="99"/>
    </location>
</feature>
<feature type="compositionally biased region" description="Polar residues" evidence="1">
    <location>
        <begin position="376"/>
        <end position="386"/>
    </location>
</feature>
<sequence>MVISAPKWKFRNTEEDVDPWKRYGRKYVNGDFSFFDDVDIDEFSVLEVIDMVEMVGYSKNVKSNYHFKIPDGDLDTGLHALGNDHDVRKLSNYIEQENTRKVVKGSCAKKLLLGCQDEVDVGQSSHHGESSHPVTESMGQPSAFANDFYSASDPFLGVDDFDPFYGLDNIEISDKRPAEPCIGKGKSKVVDEDVPPEEEEEGISDNEDGQDDGNDTDDLVDVENTVDDVIVNMDNFDKTNAKIMGEKEPPNLSECIANEERELALHVVDNDEFESASDEDERQRKLKHFRKQNKSKDSGVHKYYFYVCQQFGSADEVKQRVHLHSIETMRELYFKKNDKLRVRAQCRGTIPQFHDEGDGPSKVIGPSEANEPNKKQPWTKSKVSQSRGHECSPRSQAKVVGGKPKLRKFADNECTWALQVSKLPDSQTWQVKSYDDEHRLDTWRTVYSHLINPIHSKILWPKSDIPSTIIPPNYHPHIGRSPKKRKMSLGESIPLVHDGKLSRKGKTVTCVLCKGKGHNKRTCTGVRNVASGSTNVGNNKRKSTNGPSGSTTVGNKKNKSTNAPSGSNVAANKTQASANVQPGSTVAAKNSKRSSNAATPSVPATKKKIPTKRKSATQPTAKASKLY</sequence>
<evidence type="ECO:0000256" key="1">
    <source>
        <dbReference type="SAM" id="MobiDB-lite"/>
    </source>
</evidence>
<organism evidence="3 4">
    <name type="scientific">Artemisia annua</name>
    <name type="common">Sweet wormwood</name>
    <dbReference type="NCBI Taxonomy" id="35608"/>
    <lineage>
        <taxon>Eukaryota</taxon>
        <taxon>Viridiplantae</taxon>
        <taxon>Streptophyta</taxon>
        <taxon>Embryophyta</taxon>
        <taxon>Tracheophyta</taxon>
        <taxon>Spermatophyta</taxon>
        <taxon>Magnoliopsida</taxon>
        <taxon>eudicotyledons</taxon>
        <taxon>Gunneridae</taxon>
        <taxon>Pentapetalae</taxon>
        <taxon>asterids</taxon>
        <taxon>campanulids</taxon>
        <taxon>Asterales</taxon>
        <taxon>Asteraceae</taxon>
        <taxon>Asteroideae</taxon>
        <taxon>Anthemideae</taxon>
        <taxon>Artemisiinae</taxon>
        <taxon>Artemisia</taxon>
    </lineage>
</organism>
<gene>
    <name evidence="3" type="ORF">CTI12_AA605310</name>
</gene>
<comment type="caution">
    <text evidence="3">The sequence shown here is derived from an EMBL/GenBank/DDBJ whole genome shotgun (WGS) entry which is preliminary data.</text>
</comment>
<protein>
    <submittedName>
        <fullName evidence="3">Zinc finger, SWIM-type</fullName>
    </submittedName>
</protein>
<dbReference type="EMBL" id="PKPP01019220">
    <property type="protein sequence ID" value="PWA35861.1"/>
    <property type="molecule type" value="Genomic_DNA"/>
</dbReference>
<proteinExistence type="predicted"/>
<evidence type="ECO:0000313" key="4">
    <source>
        <dbReference type="Proteomes" id="UP000245207"/>
    </source>
</evidence>
<name>A0A2U1KGL7_ARTAN</name>
<feature type="region of interest" description="Disordered" evidence="1">
    <location>
        <begin position="176"/>
        <end position="219"/>
    </location>
</feature>
<feature type="compositionally biased region" description="Acidic residues" evidence="1">
    <location>
        <begin position="192"/>
        <end position="219"/>
    </location>
</feature>
<dbReference type="Proteomes" id="UP000245207">
    <property type="component" value="Unassembled WGS sequence"/>
</dbReference>
<dbReference type="Pfam" id="PF26130">
    <property type="entry name" value="PB1-like"/>
    <property type="match status" value="1"/>
</dbReference>
<feature type="compositionally biased region" description="Low complexity" evidence="1">
    <location>
        <begin position="587"/>
        <end position="598"/>
    </location>
</feature>
<accession>A0A2U1KGL7</accession>